<protein>
    <submittedName>
        <fullName evidence="1">Uncharacterized protein</fullName>
    </submittedName>
</protein>
<organism evidence="1 2">
    <name type="scientific">Solidesulfovibrio fructosivorans JJ]</name>
    <dbReference type="NCBI Taxonomy" id="596151"/>
    <lineage>
        <taxon>Bacteria</taxon>
        <taxon>Pseudomonadati</taxon>
        <taxon>Thermodesulfobacteriota</taxon>
        <taxon>Desulfovibrionia</taxon>
        <taxon>Desulfovibrionales</taxon>
        <taxon>Desulfovibrionaceae</taxon>
        <taxon>Solidesulfovibrio</taxon>
    </lineage>
</organism>
<dbReference type="eggNOG" id="ENOG502Z7RQ">
    <property type="taxonomic scope" value="Bacteria"/>
</dbReference>
<comment type="caution">
    <text evidence="1">The sequence shown here is derived from an EMBL/GenBank/DDBJ whole genome shotgun (WGS) entry which is preliminary data.</text>
</comment>
<evidence type="ECO:0000313" key="2">
    <source>
        <dbReference type="Proteomes" id="UP000006250"/>
    </source>
</evidence>
<dbReference type="Proteomes" id="UP000006250">
    <property type="component" value="Unassembled WGS sequence"/>
</dbReference>
<reference evidence="1 2" key="1">
    <citation type="submission" date="2010-08" db="EMBL/GenBank/DDBJ databases">
        <title>The draft genome of Desulfovibrio fructosovorans JJ.</title>
        <authorList>
            <consortium name="US DOE Joint Genome Institute (JGI-PGF)"/>
            <person name="Lucas S."/>
            <person name="Copeland A."/>
            <person name="Lapidus A."/>
            <person name="Cheng J.-F."/>
            <person name="Bruce D."/>
            <person name="Goodwin L."/>
            <person name="Pitluck S."/>
            <person name="Land M.L."/>
            <person name="Hauser L."/>
            <person name="Chang Y.-J."/>
            <person name="Jeffries C."/>
            <person name="Wall J.D."/>
            <person name="Stahl D.A."/>
            <person name="Arkin A.P."/>
            <person name="Dehal P."/>
            <person name="Stolyar S.M."/>
            <person name="Hazen T.C."/>
            <person name="Woyke T.J."/>
        </authorList>
    </citation>
    <scope>NUCLEOTIDE SEQUENCE [LARGE SCALE GENOMIC DNA]</scope>
    <source>
        <strain evidence="1 2">JJ</strain>
    </source>
</reference>
<accession>E1JRB2</accession>
<keyword evidence="2" id="KW-1185">Reference proteome</keyword>
<proteinExistence type="predicted"/>
<name>E1JRB2_SOLFR</name>
<dbReference type="EMBL" id="AECZ01000001">
    <property type="protein sequence ID" value="EFL53113.1"/>
    <property type="molecule type" value="Genomic_DNA"/>
</dbReference>
<evidence type="ECO:0000313" key="1">
    <source>
        <dbReference type="EMBL" id="EFL53113.1"/>
    </source>
</evidence>
<gene>
    <name evidence="1" type="ORF">DesfrDRAFT_0161</name>
</gene>
<dbReference type="AlphaFoldDB" id="E1JRB2"/>
<sequence>MLVSSEIIIRKSAVVTDTASNGGRMSKHAVTSGANRNFLRDWTLAEAQNGGTMYRKFFLHAANADGLTYSQAGLHLLAPSAADERVALFAGMATDTQADLSVSPTTYGAGTLQAAVAAGATTFAVALKDTDLLYFHDGDTVCLYQAGAATDGSEDVYEYHDNITVSHAAGVDTITLADGDMAANAYAAGDGCASVLQCGDIAPTVAMTAMTSAAGIVDVSGITPDAIAGIDHTVTITFTSATAFSAVSDVLGALGAGTIGNAFAPTNADFTRPYFTIAASVWSGTFAAGDIVTLGQTAAAAAFWMRSVLPAGAAPFSGDAFGLRAIGGSN</sequence>
<dbReference type="STRING" id="596151.DesfrDRAFT_0161"/>